<evidence type="ECO:0000313" key="2">
    <source>
        <dbReference type="Proteomes" id="UP000185895"/>
    </source>
</evidence>
<dbReference type="STRING" id="1262585.BJI46_09510"/>
<protein>
    <submittedName>
        <fullName evidence="1">Uncharacterized protein</fullName>
    </submittedName>
</protein>
<gene>
    <name evidence="1" type="ORF">BJI46_09510</name>
</gene>
<reference evidence="1 2" key="1">
    <citation type="submission" date="2016-09" db="EMBL/GenBank/DDBJ databases">
        <authorList>
            <person name="Capua I."/>
            <person name="De Benedictis P."/>
            <person name="Joannis T."/>
            <person name="Lombin L.H."/>
            <person name="Cattoli G."/>
        </authorList>
    </citation>
    <scope>NUCLEOTIDE SEQUENCE [LARGE SCALE GENOMIC DNA]</scope>
    <source>
        <strain evidence="1 2">ANC 4671</strain>
    </source>
</reference>
<dbReference type="OrthoDB" id="8586159at2"/>
<dbReference type="InterPro" id="IPR016035">
    <property type="entry name" value="Acyl_Trfase/lysoPLipase"/>
</dbReference>
<dbReference type="SUPFAM" id="SSF52151">
    <property type="entry name" value="FabD/lysophospholipase-like"/>
    <property type="match status" value="1"/>
</dbReference>
<name>A0A1E7RDH8_9GAMM</name>
<keyword evidence="2" id="KW-1185">Reference proteome</keyword>
<dbReference type="RefSeq" id="WP_070069046.1">
    <property type="nucleotide sequence ID" value="NZ_MKKK01000008.1"/>
</dbReference>
<accession>A0A1E7RDH8</accession>
<proteinExistence type="predicted"/>
<dbReference type="Proteomes" id="UP000185895">
    <property type="component" value="Unassembled WGS sequence"/>
</dbReference>
<dbReference type="AlphaFoldDB" id="A0A1E7RDH8"/>
<dbReference type="EMBL" id="MKKK01000008">
    <property type="protein sequence ID" value="OEY97459.1"/>
    <property type="molecule type" value="Genomic_DNA"/>
</dbReference>
<comment type="caution">
    <text evidence="1">The sequence shown here is derived from an EMBL/GenBank/DDBJ whole genome shotgun (WGS) entry which is preliminary data.</text>
</comment>
<evidence type="ECO:0000313" key="1">
    <source>
        <dbReference type="EMBL" id="OEY97459.1"/>
    </source>
</evidence>
<organism evidence="1 2">
    <name type="scientific">Acinetobacter qingfengensis</name>
    <dbReference type="NCBI Taxonomy" id="1262585"/>
    <lineage>
        <taxon>Bacteria</taxon>
        <taxon>Pseudomonadati</taxon>
        <taxon>Pseudomonadota</taxon>
        <taxon>Gammaproteobacteria</taxon>
        <taxon>Moraxellales</taxon>
        <taxon>Moraxellaceae</taxon>
        <taxon>Acinetobacter</taxon>
    </lineage>
</organism>
<sequence length="362" mass="40730">MTYILHKKSPALHLHAGHLAKQLIEQQGLQAKHIDMLPGAAGGPKGLGLKGLDQAIFGQFLPQAKRRRALIGSSIGAWRFASILAWGVDQGTEKLADLYTHLEFYKGMKSAEISAVCDHMLKALIHGREQDIVAHPDYHLTVLAVKAQHIFSSDHALPLLASAAGIIATNTVARRYSGVFMQRVVAQPNDQMRLKLNTEKDFKTLYQNLDAENLYYWLMASGSIPGVMAGIRNIPNAPKGVYRDGGIIDYHLDLPYPSQGIVLYPHFGDKIIPSWFDKGLFWRKANPQHQARTLLISPSREYLESLPMGRLPDRKDFEILLNDPQKRIKIWKQCIAESQRLGDEFLEMVEKQDFLPRVQALK</sequence>